<dbReference type="Gene3D" id="3.90.850.10">
    <property type="entry name" value="Fumarylacetoacetase-like, C-terminal domain"/>
    <property type="match status" value="1"/>
</dbReference>
<dbReference type="EMBL" id="CP147846">
    <property type="protein sequence ID" value="WXG68878.1"/>
    <property type="molecule type" value="Genomic_DNA"/>
</dbReference>
<reference evidence="2 3" key="1">
    <citation type="submission" date="2024-03" db="EMBL/GenBank/DDBJ databases">
        <title>Natural products discovery in diverse microorganisms through a two-stage MS feature dereplication strategy.</title>
        <authorList>
            <person name="Zhang R."/>
        </authorList>
    </citation>
    <scope>NUCLEOTIDE SEQUENCE [LARGE SCALE GENOMIC DNA]</scope>
    <source>
        <strain evidence="2 3">18930</strain>
    </source>
</reference>
<evidence type="ECO:0000313" key="3">
    <source>
        <dbReference type="Proteomes" id="UP001432000"/>
    </source>
</evidence>
<accession>A0ABZ2PLV4</accession>
<protein>
    <submittedName>
        <fullName evidence="2">Fumarylacetoacetate hydrolase family protein</fullName>
    </submittedName>
</protein>
<dbReference type="Pfam" id="PF01557">
    <property type="entry name" value="FAA_hydrolase"/>
    <property type="match status" value="1"/>
</dbReference>
<feature type="domain" description="Fumarylacetoacetase-like C-terminal" evidence="1">
    <location>
        <begin position="69"/>
        <end position="295"/>
    </location>
</feature>
<dbReference type="InterPro" id="IPR011234">
    <property type="entry name" value="Fumarylacetoacetase-like_C"/>
</dbReference>
<dbReference type="InterPro" id="IPR036663">
    <property type="entry name" value="Fumarylacetoacetase_C_sf"/>
</dbReference>
<gene>
    <name evidence="2" type="ORF">WDS16_27480</name>
</gene>
<keyword evidence="3" id="KW-1185">Reference proteome</keyword>
<dbReference type="Proteomes" id="UP001432000">
    <property type="component" value="Chromosome"/>
</dbReference>
<proteinExistence type="predicted"/>
<sequence length="321" mass="34433">MKYARIDVAGTERVALVETAGVEHNLTLFPIGTDLLIAACEHQVPPTDAPVVALSDVRLRAPLMPRSFRDFVSFEEHVVGASAMTADPASAVELWHEQPTYLYGSPHAIIDPGYPVAGLPASSQLDFELEVGIVIGKDGRDLTPAEASDHIAGYLIVNDWSARDVQKHEMRGGLGPAKSKDFATTIGPWLVTPDELEDCRVGDRLDLRMSVFVNDSEFGSDNLAHMGWSFEELVSYASRGAWVRSGDLIASGTCAGGSLAEAWGRSGALDPPPLSPGDVVAMKVDRLGFFSNPVVAPPAERYKTVAATPLRDLHTLTGTTK</sequence>
<keyword evidence="2" id="KW-0378">Hydrolase</keyword>
<evidence type="ECO:0000259" key="1">
    <source>
        <dbReference type="Pfam" id="PF01557"/>
    </source>
</evidence>
<dbReference type="PANTHER" id="PTHR43211">
    <property type="entry name" value="FUMARYLACETOACETATE HYDROLASE"/>
    <property type="match status" value="1"/>
</dbReference>
<dbReference type="RefSeq" id="WP_338889357.1">
    <property type="nucleotide sequence ID" value="NZ_CP147846.1"/>
</dbReference>
<name>A0ABZ2PLV4_9NOCA</name>
<dbReference type="GO" id="GO:0016787">
    <property type="term" value="F:hydrolase activity"/>
    <property type="evidence" value="ECO:0007669"/>
    <property type="project" value="UniProtKB-KW"/>
</dbReference>
<dbReference type="SUPFAM" id="SSF56529">
    <property type="entry name" value="FAH"/>
    <property type="match status" value="1"/>
</dbReference>
<dbReference type="PANTHER" id="PTHR43211:SF1">
    <property type="entry name" value="BLL6422 PROTEIN"/>
    <property type="match status" value="1"/>
</dbReference>
<organism evidence="2 3">
    <name type="scientific">Rhodococcus sovatensis</name>
    <dbReference type="NCBI Taxonomy" id="1805840"/>
    <lineage>
        <taxon>Bacteria</taxon>
        <taxon>Bacillati</taxon>
        <taxon>Actinomycetota</taxon>
        <taxon>Actinomycetes</taxon>
        <taxon>Mycobacteriales</taxon>
        <taxon>Nocardiaceae</taxon>
        <taxon>Rhodococcus</taxon>
    </lineage>
</organism>
<evidence type="ECO:0000313" key="2">
    <source>
        <dbReference type="EMBL" id="WXG68878.1"/>
    </source>
</evidence>